<accession>A0A2S5KR06</accession>
<dbReference type="PANTHER" id="PTHR42920">
    <property type="entry name" value="OS03G0707200 PROTEIN-RELATED"/>
    <property type="match status" value="1"/>
</dbReference>
<protein>
    <submittedName>
        <fullName evidence="9">EamA family transporter</fullName>
    </submittedName>
</protein>
<feature type="transmembrane region" description="Helical" evidence="6">
    <location>
        <begin position="147"/>
        <end position="164"/>
    </location>
</feature>
<evidence type="ECO:0000313" key="9">
    <source>
        <dbReference type="EMBL" id="PPC77133.1"/>
    </source>
</evidence>
<feature type="chain" id="PRO_5015735281" evidence="7">
    <location>
        <begin position="25"/>
        <end position="291"/>
    </location>
</feature>
<dbReference type="SUPFAM" id="SSF103481">
    <property type="entry name" value="Multidrug resistance efflux transporter EmrE"/>
    <property type="match status" value="2"/>
</dbReference>
<evidence type="ECO:0000256" key="7">
    <source>
        <dbReference type="SAM" id="SignalP"/>
    </source>
</evidence>
<name>A0A2S5KR06_9PROT</name>
<feature type="transmembrane region" description="Helical" evidence="6">
    <location>
        <begin position="236"/>
        <end position="257"/>
    </location>
</feature>
<evidence type="ECO:0000256" key="1">
    <source>
        <dbReference type="ARBA" id="ARBA00004651"/>
    </source>
</evidence>
<proteinExistence type="predicted"/>
<evidence type="ECO:0000256" key="2">
    <source>
        <dbReference type="ARBA" id="ARBA00022475"/>
    </source>
</evidence>
<dbReference type="EMBL" id="PRLP01000035">
    <property type="protein sequence ID" value="PPC77133.1"/>
    <property type="molecule type" value="Genomic_DNA"/>
</dbReference>
<feature type="transmembrane region" description="Helical" evidence="6">
    <location>
        <begin position="122"/>
        <end position="141"/>
    </location>
</feature>
<feature type="domain" description="EamA" evidence="8">
    <location>
        <begin position="5"/>
        <end position="137"/>
    </location>
</feature>
<dbReference type="InterPro" id="IPR000620">
    <property type="entry name" value="EamA_dom"/>
</dbReference>
<feature type="transmembrane region" description="Helical" evidence="6">
    <location>
        <begin position="207"/>
        <end position="229"/>
    </location>
</feature>
<feature type="signal peptide" evidence="7">
    <location>
        <begin position="1"/>
        <end position="24"/>
    </location>
</feature>
<feature type="transmembrane region" description="Helical" evidence="6">
    <location>
        <begin position="93"/>
        <end position="115"/>
    </location>
</feature>
<keyword evidence="5 6" id="KW-0472">Membrane</keyword>
<feature type="transmembrane region" description="Helical" evidence="6">
    <location>
        <begin position="263"/>
        <end position="284"/>
    </location>
</feature>
<feature type="transmembrane region" description="Helical" evidence="6">
    <location>
        <begin position="176"/>
        <end position="195"/>
    </location>
</feature>
<dbReference type="InterPro" id="IPR051258">
    <property type="entry name" value="Diverse_Substrate_Transporter"/>
</dbReference>
<dbReference type="PANTHER" id="PTHR42920:SF5">
    <property type="entry name" value="EAMA DOMAIN-CONTAINING PROTEIN"/>
    <property type="match status" value="1"/>
</dbReference>
<evidence type="ECO:0000259" key="8">
    <source>
        <dbReference type="Pfam" id="PF00892"/>
    </source>
</evidence>
<feature type="domain" description="EamA" evidence="8">
    <location>
        <begin position="146"/>
        <end position="278"/>
    </location>
</feature>
<feature type="transmembrane region" description="Helical" evidence="6">
    <location>
        <begin position="39"/>
        <end position="55"/>
    </location>
</feature>
<evidence type="ECO:0000313" key="10">
    <source>
        <dbReference type="Proteomes" id="UP000238196"/>
    </source>
</evidence>
<evidence type="ECO:0000256" key="3">
    <source>
        <dbReference type="ARBA" id="ARBA00022692"/>
    </source>
</evidence>
<feature type="transmembrane region" description="Helical" evidence="6">
    <location>
        <begin position="67"/>
        <end position="87"/>
    </location>
</feature>
<dbReference type="Proteomes" id="UP000238196">
    <property type="component" value="Unassembled WGS sequence"/>
</dbReference>
<comment type="caution">
    <text evidence="9">The sequence shown here is derived from an EMBL/GenBank/DDBJ whole genome shotgun (WGS) entry which is preliminary data.</text>
</comment>
<keyword evidence="3 6" id="KW-0812">Transmembrane</keyword>
<sequence>MKHLMGSALILVSAAGFGSMAIFAHTAYADGVDTASLLAIRFVLAAIVLTVWVRIKGIAMPTGKKLRGYIVMGCIYAATSFGYFQALNYASSATVALLLYTFPIMVTIASAILGLDRFGPAEWIALTGIFVGMVLLLGTGVQATLPGIVLALGAAVLYSGYILLGSRLGGDTHPLAATSTVLLSAGSIYLLMALTKGIHLPHSMSGWVSVSLIALFGSILGIMTFVAGLKLVGPTLAAILSTLEPVVTVILGVSFLGEALGGYALLGGGLILAASIGLAMNRIWRQRQLAT</sequence>
<dbReference type="AlphaFoldDB" id="A0A2S5KR06"/>
<evidence type="ECO:0000256" key="4">
    <source>
        <dbReference type="ARBA" id="ARBA00022989"/>
    </source>
</evidence>
<keyword evidence="2" id="KW-1003">Cell membrane</keyword>
<keyword evidence="4 6" id="KW-1133">Transmembrane helix</keyword>
<gene>
    <name evidence="9" type="ORF">C4K68_12015</name>
</gene>
<dbReference type="GO" id="GO:0005886">
    <property type="term" value="C:plasma membrane"/>
    <property type="evidence" value="ECO:0007669"/>
    <property type="project" value="UniProtKB-SubCell"/>
</dbReference>
<keyword evidence="7" id="KW-0732">Signal</keyword>
<dbReference type="Pfam" id="PF00892">
    <property type="entry name" value="EamA"/>
    <property type="match status" value="2"/>
</dbReference>
<reference evidence="9 10" key="1">
    <citation type="submission" date="2018-02" db="EMBL/GenBank/DDBJ databases">
        <title>novel marine gammaproteobacteria from coastal saline agro ecosystem.</title>
        <authorList>
            <person name="Krishnan R."/>
            <person name="Ramesh Kumar N."/>
        </authorList>
    </citation>
    <scope>NUCLEOTIDE SEQUENCE [LARGE SCALE GENOMIC DNA]</scope>
    <source>
        <strain evidence="9 10">228</strain>
    </source>
</reference>
<evidence type="ECO:0000256" key="6">
    <source>
        <dbReference type="SAM" id="Phobius"/>
    </source>
</evidence>
<organism evidence="9 10">
    <name type="scientific">Proteobacteria bacterium 228</name>
    <dbReference type="NCBI Taxonomy" id="2083153"/>
    <lineage>
        <taxon>Bacteria</taxon>
        <taxon>Pseudomonadati</taxon>
        <taxon>Pseudomonadota</taxon>
    </lineage>
</organism>
<evidence type="ECO:0000256" key="5">
    <source>
        <dbReference type="ARBA" id="ARBA00023136"/>
    </source>
</evidence>
<dbReference type="InterPro" id="IPR037185">
    <property type="entry name" value="EmrE-like"/>
</dbReference>
<dbReference type="OrthoDB" id="8586241at2"/>
<comment type="subcellular location">
    <subcellularLocation>
        <location evidence="1">Cell membrane</location>
        <topology evidence="1">Multi-pass membrane protein</topology>
    </subcellularLocation>
</comment>